<comment type="caution">
    <text evidence="2">The sequence shown here is derived from an EMBL/GenBank/DDBJ whole genome shotgun (WGS) entry which is preliminary data.</text>
</comment>
<dbReference type="EMBL" id="BKCJ010002600">
    <property type="protein sequence ID" value="GEU49680.1"/>
    <property type="molecule type" value="Genomic_DNA"/>
</dbReference>
<feature type="region of interest" description="Disordered" evidence="1">
    <location>
        <begin position="148"/>
        <end position="190"/>
    </location>
</feature>
<organism evidence="2">
    <name type="scientific">Tanacetum cinerariifolium</name>
    <name type="common">Dalmatian daisy</name>
    <name type="synonym">Chrysanthemum cinerariifolium</name>
    <dbReference type="NCBI Taxonomy" id="118510"/>
    <lineage>
        <taxon>Eukaryota</taxon>
        <taxon>Viridiplantae</taxon>
        <taxon>Streptophyta</taxon>
        <taxon>Embryophyta</taxon>
        <taxon>Tracheophyta</taxon>
        <taxon>Spermatophyta</taxon>
        <taxon>Magnoliopsida</taxon>
        <taxon>eudicotyledons</taxon>
        <taxon>Gunneridae</taxon>
        <taxon>Pentapetalae</taxon>
        <taxon>asterids</taxon>
        <taxon>campanulids</taxon>
        <taxon>Asterales</taxon>
        <taxon>Asteraceae</taxon>
        <taxon>Asteroideae</taxon>
        <taxon>Anthemideae</taxon>
        <taxon>Anthemidinae</taxon>
        <taxon>Tanacetum</taxon>
    </lineage>
</organism>
<reference evidence="2" key="1">
    <citation type="journal article" date="2019" name="Sci. Rep.">
        <title>Draft genome of Tanacetum cinerariifolium, the natural source of mosquito coil.</title>
        <authorList>
            <person name="Yamashiro T."/>
            <person name="Shiraishi A."/>
            <person name="Satake H."/>
            <person name="Nakayama K."/>
        </authorList>
    </citation>
    <scope>NUCLEOTIDE SEQUENCE</scope>
</reference>
<feature type="compositionally biased region" description="Acidic residues" evidence="1">
    <location>
        <begin position="462"/>
        <end position="480"/>
    </location>
</feature>
<proteinExistence type="predicted"/>
<feature type="region of interest" description="Disordered" evidence="1">
    <location>
        <begin position="453"/>
        <end position="480"/>
    </location>
</feature>
<evidence type="ECO:0000313" key="2">
    <source>
        <dbReference type="EMBL" id="GEU49680.1"/>
    </source>
</evidence>
<evidence type="ECO:0000256" key="1">
    <source>
        <dbReference type="SAM" id="MobiDB-lite"/>
    </source>
</evidence>
<gene>
    <name evidence="2" type="ORF">Tci_021658</name>
</gene>
<protein>
    <submittedName>
        <fullName evidence="2">Zinc finger, CCHC-type</fullName>
    </submittedName>
</protein>
<feature type="compositionally biased region" description="Basic and acidic residues" evidence="1">
    <location>
        <begin position="165"/>
        <end position="190"/>
    </location>
</feature>
<name>A0A6L2KLM9_TANCI</name>
<accession>A0A6L2KLM9</accession>
<dbReference type="AlphaFoldDB" id="A0A6L2KLM9"/>
<sequence length="480" mass="55799">MMFQQHQEVSLSEAWTRFKDLLQKVPHHGIDRWLQIQIFSDHVSFHLKYEIDRAADDKIRNKNADESLENIENIALYDHEGWNDSKEFVKPVKAVSIPQSTSKKPDRRLLELEEQINFLLKRLRPTPKPSSMHIPQAYAEAVYSNPHLRNHNEQPKQSPSQVEVSVKEAETKNRAENKTKNKPIKKAEKEEAVKAPSSQLVEYYLKYRINEKLNDGLVDNNRLVLEWEEKIKLQQEKEIEFDRWRGKNFKNEQSALVKIKDGMYDEGEVITITTPESTISKPTEVAENVFVKVGDGEVHRRGCGEGRDFGGKNSLLLLRVSQILERKLLVRESECLNYEIANHLFYGIEEMESSDTREYLSLIQTYFDTHTVDGVFLRDEERIIYEEMLRLKDLGPNTPTGVPYTDDEVMTMVRQGKQRWHILGVGRVLAEQGRDILTIPELRCTHTADVYKREWRGGDDKTSEDEDAGEDEDADRDEDS</sequence>